<reference evidence="4 5" key="1">
    <citation type="submission" date="2023-09" db="EMBL/GenBank/DDBJ databases">
        <title>Pangenome analysis of Batrachochytrium dendrobatidis and related Chytrids.</title>
        <authorList>
            <person name="Yacoub M.N."/>
            <person name="Stajich J.E."/>
            <person name="James T.Y."/>
        </authorList>
    </citation>
    <scope>NUCLEOTIDE SEQUENCE [LARGE SCALE GENOMIC DNA]</scope>
    <source>
        <strain evidence="4 5">JEL0888</strain>
    </source>
</reference>
<evidence type="ECO:0000313" key="5">
    <source>
        <dbReference type="Proteomes" id="UP001527925"/>
    </source>
</evidence>
<evidence type="ECO:0000256" key="1">
    <source>
        <dbReference type="SAM" id="MobiDB-lite"/>
    </source>
</evidence>
<organism evidence="4 5">
    <name type="scientific">Polyrhizophydium stewartii</name>
    <dbReference type="NCBI Taxonomy" id="2732419"/>
    <lineage>
        <taxon>Eukaryota</taxon>
        <taxon>Fungi</taxon>
        <taxon>Fungi incertae sedis</taxon>
        <taxon>Chytridiomycota</taxon>
        <taxon>Chytridiomycota incertae sedis</taxon>
        <taxon>Chytridiomycetes</taxon>
        <taxon>Rhizophydiales</taxon>
        <taxon>Rhizophydiales incertae sedis</taxon>
        <taxon>Polyrhizophydium</taxon>
    </lineage>
</organism>
<name>A0ABR4NAA6_9FUNG</name>
<proteinExistence type="predicted"/>
<feature type="region of interest" description="Disordered" evidence="1">
    <location>
        <begin position="1"/>
        <end position="34"/>
    </location>
</feature>
<keyword evidence="5" id="KW-1185">Reference proteome</keyword>
<accession>A0ABR4NAA6</accession>
<evidence type="ECO:0000256" key="2">
    <source>
        <dbReference type="SAM" id="Phobius"/>
    </source>
</evidence>
<feature type="compositionally biased region" description="Polar residues" evidence="1">
    <location>
        <begin position="1"/>
        <end position="13"/>
    </location>
</feature>
<dbReference type="Proteomes" id="UP001527925">
    <property type="component" value="Unassembled WGS sequence"/>
</dbReference>
<feature type="transmembrane region" description="Helical" evidence="2">
    <location>
        <begin position="135"/>
        <end position="154"/>
    </location>
</feature>
<evidence type="ECO:0000313" key="4">
    <source>
        <dbReference type="EMBL" id="KAL2916384.1"/>
    </source>
</evidence>
<protein>
    <recommendedName>
        <fullName evidence="3">DUF7719 domain-containing protein</fullName>
    </recommendedName>
</protein>
<feature type="transmembrane region" description="Helical" evidence="2">
    <location>
        <begin position="110"/>
        <end position="128"/>
    </location>
</feature>
<evidence type="ECO:0000259" key="3">
    <source>
        <dbReference type="Pfam" id="PF24841"/>
    </source>
</evidence>
<gene>
    <name evidence="4" type="ORF">HK105_204140</name>
</gene>
<feature type="domain" description="DUF7719" evidence="3">
    <location>
        <begin position="137"/>
        <end position="197"/>
    </location>
</feature>
<comment type="caution">
    <text evidence="4">The sequence shown here is derived from an EMBL/GenBank/DDBJ whole genome shotgun (WGS) entry which is preliminary data.</text>
</comment>
<dbReference type="Pfam" id="PF24841">
    <property type="entry name" value="DUF7719"/>
    <property type="match status" value="1"/>
</dbReference>
<dbReference type="PANTHER" id="PTHR37846:SF1">
    <property type="entry name" value="DEACETYLASE-LIKE PROTEIN"/>
    <property type="match status" value="1"/>
</dbReference>
<dbReference type="InterPro" id="IPR056136">
    <property type="entry name" value="DUF7719"/>
</dbReference>
<dbReference type="PANTHER" id="PTHR37846">
    <property type="entry name" value="YALI0B21296P"/>
    <property type="match status" value="1"/>
</dbReference>
<keyword evidence="2" id="KW-0472">Membrane</keyword>
<dbReference type="EMBL" id="JADGIZ020000017">
    <property type="protein sequence ID" value="KAL2916384.1"/>
    <property type="molecule type" value="Genomic_DNA"/>
</dbReference>
<keyword evidence="2" id="KW-0812">Transmembrane</keyword>
<feature type="transmembrane region" description="Helical" evidence="2">
    <location>
        <begin position="174"/>
        <end position="197"/>
    </location>
</feature>
<sequence>MAKPTQTGPSSSPADRGAAPGRRQGAPSKPLVDLSQDAQWDIINKTGVLHKVKEHDKAKKAAAESAPSEEPLLLVALLMSVPMVMFHGMLDYLVHYQYGFLEEFTIEYVLRRELLMYPALVIFTYGTGRVKHSRIAQALFAVAAVGAGCLLIHYTTADETFGSMLKAPGLSCIWIMLIIQMDLTAALASLAVCIVYYHREFLLSFFDESKWTNAFTIKGEL</sequence>
<feature type="transmembrane region" description="Helical" evidence="2">
    <location>
        <begin position="72"/>
        <end position="90"/>
    </location>
</feature>
<keyword evidence="2" id="KW-1133">Transmembrane helix</keyword>